<accession>A0A4Z2GZD7</accession>
<feature type="compositionally biased region" description="Low complexity" evidence="1">
    <location>
        <begin position="43"/>
        <end position="54"/>
    </location>
</feature>
<name>A0A4Z2GZD7_9TELE</name>
<organism evidence="2 3">
    <name type="scientific">Liparis tanakae</name>
    <name type="common">Tanaka's snailfish</name>
    <dbReference type="NCBI Taxonomy" id="230148"/>
    <lineage>
        <taxon>Eukaryota</taxon>
        <taxon>Metazoa</taxon>
        <taxon>Chordata</taxon>
        <taxon>Craniata</taxon>
        <taxon>Vertebrata</taxon>
        <taxon>Euteleostomi</taxon>
        <taxon>Actinopterygii</taxon>
        <taxon>Neopterygii</taxon>
        <taxon>Teleostei</taxon>
        <taxon>Neoteleostei</taxon>
        <taxon>Acanthomorphata</taxon>
        <taxon>Eupercaria</taxon>
        <taxon>Perciformes</taxon>
        <taxon>Cottioidei</taxon>
        <taxon>Cottales</taxon>
        <taxon>Liparidae</taxon>
        <taxon>Liparis</taxon>
    </lineage>
</organism>
<dbReference type="EMBL" id="SRLO01000369">
    <property type="protein sequence ID" value="TNN58849.1"/>
    <property type="molecule type" value="Genomic_DNA"/>
</dbReference>
<evidence type="ECO:0000313" key="2">
    <source>
        <dbReference type="EMBL" id="TNN58849.1"/>
    </source>
</evidence>
<protein>
    <submittedName>
        <fullName evidence="2">Uncharacterized protein</fullName>
    </submittedName>
</protein>
<dbReference type="Proteomes" id="UP000314294">
    <property type="component" value="Unassembled WGS sequence"/>
</dbReference>
<sequence length="84" mass="9714">MPMVLQLFPNYLEHKQNTTQEPKRSDTGHTERQIKYTGERDTGGNNQGVAGNNQERNPTSTGREEQSNRKRDRDFNIKQGTHRS</sequence>
<proteinExistence type="predicted"/>
<comment type="caution">
    <text evidence="2">The sequence shown here is derived from an EMBL/GenBank/DDBJ whole genome shotgun (WGS) entry which is preliminary data.</text>
</comment>
<feature type="region of interest" description="Disordered" evidence="1">
    <location>
        <begin position="1"/>
        <end position="84"/>
    </location>
</feature>
<evidence type="ECO:0000256" key="1">
    <source>
        <dbReference type="SAM" id="MobiDB-lite"/>
    </source>
</evidence>
<reference evidence="2 3" key="1">
    <citation type="submission" date="2019-03" db="EMBL/GenBank/DDBJ databases">
        <title>First draft genome of Liparis tanakae, snailfish: a comprehensive survey of snailfish specific genes.</title>
        <authorList>
            <person name="Kim W."/>
            <person name="Song I."/>
            <person name="Jeong J.-H."/>
            <person name="Kim D."/>
            <person name="Kim S."/>
            <person name="Ryu S."/>
            <person name="Song J.Y."/>
            <person name="Lee S.K."/>
        </authorList>
    </citation>
    <scope>NUCLEOTIDE SEQUENCE [LARGE SCALE GENOMIC DNA]</scope>
    <source>
        <tissue evidence="2">Muscle</tissue>
    </source>
</reference>
<dbReference type="AlphaFoldDB" id="A0A4Z2GZD7"/>
<evidence type="ECO:0000313" key="3">
    <source>
        <dbReference type="Proteomes" id="UP000314294"/>
    </source>
</evidence>
<keyword evidence="3" id="KW-1185">Reference proteome</keyword>
<feature type="compositionally biased region" description="Basic and acidic residues" evidence="1">
    <location>
        <begin position="62"/>
        <end position="76"/>
    </location>
</feature>
<gene>
    <name evidence="2" type="ORF">EYF80_030922</name>
</gene>
<feature type="compositionally biased region" description="Basic and acidic residues" evidence="1">
    <location>
        <begin position="12"/>
        <end position="42"/>
    </location>
</feature>